<evidence type="ECO:0000313" key="10">
    <source>
        <dbReference type="Proteomes" id="UP001597314"/>
    </source>
</evidence>
<evidence type="ECO:0000256" key="5">
    <source>
        <dbReference type="ARBA" id="ARBA00022679"/>
    </source>
</evidence>
<dbReference type="PANTHER" id="PTHR42880:SF1">
    <property type="entry name" value="ISOPROPYLMALATE_HOMOCITRATE_CITRAMALATE SYNTHASE FAMILY PROTEIN"/>
    <property type="match status" value="1"/>
</dbReference>
<comment type="catalytic activity">
    <reaction evidence="6">
        <text>acetyl-CoA + 2-oxoglutarate + H2O = (2R)-homocitrate + CoA + H(+)</text>
        <dbReference type="Rhea" id="RHEA:12929"/>
        <dbReference type="ChEBI" id="CHEBI:15377"/>
        <dbReference type="ChEBI" id="CHEBI:15378"/>
        <dbReference type="ChEBI" id="CHEBI:16810"/>
        <dbReference type="ChEBI" id="CHEBI:57287"/>
        <dbReference type="ChEBI" id="CHEBI:57288"/>
        <dbReference type="ChEBI" id="CHEBI:58884"/>
        <dbReference type="EC" id="2.3.3.14"/>
    </reaction>
</comment>
<dbReference type="Pfam" id="PF00682">
    <property type="entry name" value="HMGL-like"/>
    <property type="match status" value="1"/>
</dbReference>
<comment type="caution">
    <text evidence="9">The sequence shown here is derived from an EMBL/GenBank/DDBJ whole genome shotgun (WGS) entry which is preliminary data.</text>
</comment>
<evidence type="ECO:0000256" key="2">
    <source>
        <dbReference type="ARBA" id="ARBA00006154"/>
    </source>
</evidence>
<feature type="domain" description="Pyruvate carboxyltransferase" evidence="8">
    <location>
        <begin position="25"/>
        <end position="277"/>
    </location>
</feature>
<keyword evidence="10" id="KW-1185">Reference proteome</keyword>
<evidence type="ECO:0000256" key="1">
    <source>
        <dbReference type="ARBA" id="ARBA00003050"/>
    </source>
</evidence>
<dbReference type="InterPro" id="IPR002034">
    <property type="entry name" value="AIPM/Hcit_synth_CS"/>
</dbReference>
<dbReference type="InterPro" id="IPR000891">
    <property type="entry name" value="PYR_CT"/>
</dbReference>
<proteinExistence type="inferred from homology"/>
<dbReference type="PROSITE" id="PS00816">
    <property type="entry name" value="AIPM_HOMOCIT_SYNTH_2"/>
    <property type="match status" value="1"/>
</dbReference>
<evidence type="ECO:0000256" key="4">
    <source>
        <dbReference type="ARBA" id="ARBA00020735"/>
    </source>
</evidence>
<dbReference type="EMBL" id="JBHUIW010000027">
    <property type="protein sequence ID" value="MFD2184359.1"/>
    <property type="molecule type" value="Genomic_DNA"/>
</dbReference>
<evidence type="ECO:0000256" key="3">
    <source>
        <dbReference type="ARBA" id="ARBA00012974"/>
    </source>
</evidence>
<dbReference type="EC" id="2.3.3.14" evidence="3"/>
<dbReference type="SUPFAM" id="SSF51569">
    <property type="entry name" value="Aldolase"/>
    <property type="match status" value="1"/>
</dbReference>
<accession>A0ABW5AN23</accession>
<evidence type="ECO:0000313" key="9">
    <source>
        <dbReference type="EMBL" id="MFD2184359.1"/>
    </source>
</evidence>
<dbReference type="InterPro" id="IPR013785">
    <property type="entry name" value="Aldolase_TIM"/>
</dbReference>
<comment type="function">
    <text evidence="1">This protein is a Fe-Mo-cofactor biosynthetic component.</text>
</comment>
<dbReference type="PROSITE" id="PS50991">
    <property type="entry name" value="PYR_CT"/>
    <property type="match status" value="1"/>
</dbReference>
<keyword evidence="5 7" id="KW-0808">Transferase</keyword>
<evidence type="ECO:0000256" key="7">
    <source>
        <dbReference type="RuleBase" id="RU003523"/>
    </source>
</evidence>
<evidence type="ECO:0000259" key="8">
    <source>
        <dbReference type="PROSITE" id="PS50991"/>
    </source>
</evidence>
<organism evidence="9 10">
    <name type="scientific">Rhodoplanes azumiensis</name>
    <dbReference type="NCBI Taxonomy" id="1897628"/>
    <lineage>
        <taxon>Bacteria</taxon>
        <taxon>Pseudomonadati</taxon>
        <taxon>Pseudomonadota</taxon>
        <taxon>Alphaproteobacteria</taxon>
        <taxon>Hyphomicrobiales</taxon>
        <taxon>Nitrobacteraceae</taxon>
        <taxon>Rhodoplanes</taxon>
    </lineage>
</organism>
<dbReference type="Gene3D" id="3.20.20.70">
    <property type="entry name" value="Aldolase class I"/>
    <property type="match status" value="1"/>
</dbReference>
<dbReference type="PROSITE" id="PS00815">
    <property type="entry name" value="AIPM_HOMOCIT_SYNTH_1"/>
    <property type="match status" value="1"/>
</dbReference>
<gene>
    <name evidence="9" type="ORF">ACFSOX_19575</name>
</gene>
<reference evidence="10" key="1">
    <citation type="journal article" date="2019" name="Int. J. Syst. Evol. Microbiol.">
        <title>The Global Catalogue of Microorganisms (GCM) 10K type strain sequencing project: providing services to taxonomists for standard genome sequencing and annotation.</title>
        <authorList>
            <consortium name="The Broad Institute Genomics Platform"/>
            <consortium name="The Broad Institute Genome Sequencing Center for Infectious Disease"/>
            <person name="Wu L."/>
            <person name="Ma J."/>
        </authorList>
    </citation>
    <scope>NUCLEOTIDE SEQUENCE [LARGE SCALE GENOMIC DNA]</scope>
    <source>
        <strain evidence="10">CGMCC 1.6774</strain>
    </source>
</reference>
<sequence length="392" mass="42123">MIDRTKVWSGTLNEVALAGRSKRAAKFYDTTLRDGEQAVGAAFDPEQKLEIAKMVDGLGVGRIEAGFPRVSDEDKEAIRAIAKAGLKAEVWGFSRALVDDVAAVIELGLKYCVIEAPISDPKLAALEVTREKVLERIKTAVKFATENGIHVCFFGVDSTRADLGFFEHVYKTALDVGAKEIAVVDTLGIATPEAVTFLIGKSREWVGPNVPIHWHGHNDFGLATASAVAAIDAGAAWIHGTVDGIGERGGNANIPEIALALELLYGIDTGLDLTKVRKASERLRQIARYGLEPWKPVVGENLFVRETGAVAAQFHLPHAIEPYAASLLDTPRGIVLGKKSGAASITLKSEELGLKVGDDKVPVLLAEVKKLALQKRGLLTDAEFVEIVKRHG</sequence>
<dbReference type="PANTHER" id="PTHR42880">
    <property type="entry name" value="HOMOCITRATE SYNTHASE"/>
    <property type="match status" value="1"/>
</dbReference>
<dbReference type="Gene3D" id="1.10.238.260">
    <property type="match status" value="1"/>
</dbReference>
<protein>
    <recommendedName>
        <fullName evidence="4">Homocitrate synthase</fullName>
        <ecNumber evidence="3">2.3.3.14</ecNumber>
    </recommendedName>
</protein>
<evidence type="ECO:0000256" key="6">
    <source>
        <dbReference type="ARBA" id="ARBA00048019"/>
    </source>
</evidence>
<name>A0ABW5AN23_9BRAD</name>
<dbReference type="Proteomes" id="UP001597314">
    <property type="component" value="Unassembled WGS sequence"/>
</dbReference>
<dbReference type="RefSeq" id="WP_378479503.1">
    <property type="nucleotide sequence ID" value="NZ_JBHUIW010000027.1"/>
</dbReference>
<comment type="similarity">
    <text evidence="2 7">Belongs to the alpha-IPM synthase/homocitrate synthase family.</text>
</comment>